<dbReference type="InterPro" id="IPR011727">
    <property type="entry name" value="CHP02117"/>
</dbReference>
<sequence>MRTVGAFLLAGVLGLIVALWTWTRPGDPVFLHQPDTGGVTIHVLNNGFHTDIAVPRAALEAGGGPLAEASRSVGPGDWILIGWGDAKFFVDQSPMEGRIPDGLRAFFRPGNASVVMLDPETGDPARRFEPGMRRTLTLSPEAFAGLRGRVQGSLILIEGRPQLSTSRPGDGAHFFASREHFWIGYLCNSWTARVLNAAGLPIRPARSVTAGEVIAAVDRSVRTALSFSGDRP</sequence>
<dbReference type="Proteomes" id="UP001596152">
    <property type="component" value="Unassembled WGS sequence"/>
</dbReference>
<dbReference type="Pfam" id="PF09601">
    <property type="entry name" value="DUF2459"/>
    <property type="match status" value="1"/>
</dbReference>
<evidence type="ECO:0000313" key="2">
    <source>
        <dbReference type="Proteomes" id="UP001596152"/>
    </source>
</evidence>
<keyword evidence="2" id="KW-1185">Reference proteome</keyword>
<organism evidence="1 2">
    <name type="scientific">Brevundimonas staleyi</name>
    <dbReference type="NCBI Taxonomy" id="74326"/>
    <lineage>
        <taxon>Bacteria</taxon>
        <taxon>Pseudomonadati</taxon>
        <taxon>Pseudomonadota</taxon>
        <taxon>Alphaproteobacteria</taxon>
        <taxon>Caulobacterales</taxon>
        <taxon>Caulobacteraceae</taxon>
        <taxon>Brevundimonas</taxon>
    </lineage>
</organism>
<accession>A0ABW0FSW1</accession>
<gene>
    <name evidence="1" type="ORF">ACFPIE_12845</name>
</gene>
<evidence type="ECO:0000313" key="1">
    <source>
        <dbReference type="EMBL" id="MFC5344805.1"/>
    </source>
</evidence>
<protein>
    <submittedName>
        <fullName evidence="1">DUF2459 domain-containing protein</fullName>
    </submittedName>
</protein>
<comment type="caution">
    <text evidence="1">The sequence shown here is derived from an EMBL/GenBank/DDBJ whole genome shotgun (WGS) entry which is preliminary data.</text>
</comment>
<reference evidence="2" key="1">
    <citation type="journal article" date="2019" name="Int. J. Syst. Evol. Microbiol.">
        <title>The Global Catalogue of Microorganisms (GCM) 10K type strain sequencing project: providing services to taxonomists for standard genome sequencing and annotation.</title>
        <authorList>
            <consortium name="The Broad Institute Genomics Platform"/>
            <consortium name="The Broad Institute Genome Sequencing Center for Infectious Disease"/>
            <person name="Wu L."/>
            <person name="Ma J."/>
        </authorList>
    </citation>
    <scope>NUCLEOTIDE SEQUENCE [LARGE SCALE GENOMIC DNA]</scope>
    <source>
        <strain evidence="2">JCM 12125</strain>
    </source>
</reference>
<name>A0ABW0FSW1_9CAUL</name>
<dbReference type="EMBL" id="JBHSLF010000025">
    <property type="protein sequence ID" value="MFC5344805.1"/>
    <property type="molecule type" value="Genomic_DNA"/>
</dbReference>
<proteinExistence type="predicted"/>
<dbReference type="RefSeq" id="WP_374037893.1">
    <property type="nucleotide sequence ID" value="NZ_CP169082.1"/>
</dbReference>